<protein>
    <submittedName>
        <fullName evidence="4">Uncharacterized protein LOC113518029</fullName>
    </submittedName>
</protein>
<dbReference type="InParanoid" id="A0A6J3CDI1"/>
<feature type="compositionally biased region" description="Low complexity" evidence="1">
    <location>
        <begin position="41"/>
        <end position="50"/>
    </location>
</feature>
<organism evidence="3 4">
    <name type="scientific">Galleria mellonella</name>
    <name type="common">Greater wax moth</name>
    <dbReference type="NCBI Taxonomy" id="7137"/>
    <lineage>
        <taxon>Eukaryota</taxon>
        <taxon>Metazoa</taxon>
        <taxon>Ecdysozoa</taxon>
        <taxon>Arthropoda</taxon>
        <taxon>Hexapoda</taxon>
        <taxon>Insecta</taxon>
        <taxon>Pterygota</taxon>
        <taxon>Neoptera</taxon>
        <taxon>Endopterygota</taxon>
        <taxon>Lepidoptera</taxon>
        <taxon>Glossata</taxon>
        <taxon>Ditrysia</taxon>
        <taxon>Pyraloidea</taxon>
        <taxon>Pyralidae</taxon>
        <taxon>Galleriinae</taxon>
        <taxon>Galleria</taxon>
    </lineage>
</organism>
<gene>
    <name evidence="4" type="primary">LOC113518029</name>
</gene>
<feature type="chain" id="PRO_5047515391" evidence="2">
    <location>
        <begin position="20"/>
        <end position="286"/>
    </location>
</feature>
<reference evidence="4" key="1">
    <citation type="submission" date="2025-08" db="UniProtKB">
        <authorList>
            <consortium name="RefSeq"/>
        </authorList>
    </citation>
    <scope>IDENTIFICATION</scope>
    <source>
        <tissue evidence="4">Whole larvae</tissue>
    </source>
</reference>
<evidence type="ECO:0000256" key="2">
    <source>
        <dbReference type="SAM" id="SignalP"/>
    </source>
</evidence>
<name>A0A6J3CDI1_GALME</name>
<dbReference type="Proteomes" id="UP001652740">
    <property type="component" value="Unplaced"/>
</dbReference>
<dbReference type="RefSeq" id="XP_031769154.2">
    <property type="nucleotide sequence ID" value="XM_031913294.2"/>
</dbReference>
<evidence type="ECO:0000256" key="1">
    <source>
        <dbReference type="SAM" id="MobiDB-lite"/>
    </source>
</evidence>
<sequence>MLNLTFLFAVIIPINGIYGRTQDVDVDTILEIIQAQQQLEQQRELNQGSSDRSDYDSDSGDSRYVTLRSGEFMNLIQEATNEKEKVRKYRLDKQRNYADKDMNNLYKYVNKQYVDSYKNQSFPLEQILEQLLSQTSDVQKPKTKSWKEVTGQILKPNNLLESFNHGDDSLDNLDKYSKIYVILNPQAIQKSKNKNNLTDLISQIVSLSRSANRNKDNRYKGFSFKNNLMAKRSRSKSKEIYSVKNSMEDDYRPKRSRNDRGGGSGSGGRTAIPYLSNRGDIYERDN</sequence>
<keyword evidence="3" id="KW-1185">Reference proteome</keyword>
<dbReference type="GeneID" id="113518029"/>
<feature type="region of interest" description="Disordered" evidence="1">
    <location>
        <begin position="235"/>
        <end position="286"/>
    </location>
</feature>
<dbReference type="AlphaFoldDB" id="A0A6J3CDI1"/>
<dbReference type="KEGG" id="gmw:113518029"/>
<evidence type="ECO:0000313" key="4">
    <source>
        <dbReference type="RefSeq" id="XP_031769154.2"/>
    </source>
</evidence>
<keyword evidence="2" id="KW-0732">Signal</keyword>
<proteinExistence type="predicted"/>
<feature type="signal peptide" evidence="2">
    <location>
        <begin position="1"/>
        <end position="19"/>
    </location>
</feature>
<evidence type="ECO:0000313" key="3">
    <source>
        <dbReference type="Proteomes" id="UP001652740"/>
    </source>
</evidence>
<accession>A0A6J3CDI1</accession>
<feature type="compositionally biased region" description="Basic and acidic residues" evidence="1">
    <location>
        <begin position="236"/>
        <end position="260"/>
    </location>
</feature>
<feature type="region of interest" description="Disordered" evidence="1">
    <location>
        <begin position="41"/>
        <end position="61"/>
    </location>
</feature>